<evidence type="ECO:0000313" key="2">
    <source>
        <dbReference type="Proteomes" id="UP000199034"/>
    </source>
</evidence>
<dbReference type="Proteomes" id="UP000199034">
    <property type="component" value="Unassembled WGS sequence"/>
</dbReference>
<dbReference type="STRING" id="1045774.SAMN05421872_10848"/>
<dbReference type="AlphaFoldDB" id="A0A1G6UPG3"/>
<organism evidence="1 2">
    <name type="scientific">Nocardioides lianchengensis</name>
    <dbReference type="NCBI Taxonomy" id="1045774"/>
    <lineage>
        <taxon>Bacteria</taxon>
        <taxon>Bacillati</taxon>
        <taxon>Actinomycetota</taxon>
        <taxon>Actinomycetes</taxon>
        <taxon>Propionibacteriales</taxon>
        <taxon>Nocardioidaceae</taxon>
        <taxon>Nocardioides</taxon>
    </lineage>
</organism>
<dbReference type="EMBL" id="FMZM01000008">
    <property type="protein sequence ID" value="SDD43189.1"/>
    <property type="molecule type" value="Genomic_DNA"/>
</dbReference>
<name>A0A1G6UPG3_9ACTN</name>
<sequence length="122" mass="12763">MKIAERASTLYDAAGVEAYGLAVAVTGDPARAEQALVQGLRRVVGERGPSSPADDGLRLMAAVCDVLVDGDPARRSIVASLLMTRLAFCRTDAAAILGVGSREVVELVVAGLRDVQELRRSA</sequence>
<accession>A0A1G6UPG3</accession>
<protein>
    <submittedName>
        <fullName evidence="1">Uncharacterized protein</fullName>
    </submittedName>
</protein>
<proteinExistence type="predicted"/>
<reference evidence="1 2" key="1">
    <citation type="submission" date="2016-10" db="EMBL/GenBank/DDBJ databases">
        <authorList>
            <person name="de Groot N.N."/>
        </authorList>
    </citation>
    <scope>NUCLEOTIDE SEQUENCE [LARGE SCALE GENOMIC DNA]</scope>
    <source>
        <strain evidence="1 2">CGMCC 4.6858</strain>
    </source>
</reference>
<gene>
    <name evidence="1" type="ORF">SAMN05421872_10848</name>
</gene>
<keyword evidence="2" id="KW-1185">Reference proteome</keyword>
<evidence type="ECO:0000313" key="1">
    <source>
        <dbReference type="EMBL" id="SDD43189.1"/>
    </source>
</evidence>